<gene>
    <name evidence="1" type="ORF">SSS_1793</name>
</gene>
<dbReference type="EnsemblMetazoa" id="SSS_1793s_mrna">
    <property type="protein sequence ID" value="KAF7489425.1"/>
    <property type="gene ID" value="SSS_1793"/>
</dbReference>
<sequence length="111" mass="12880">MILTGDGKFSYLMQSLIRYKHYDDQRSDYDEIDCDDSNINDREDFDEYDDSNDIGDALADQVLNRYNNIPQKQLVNVINLVLNLMEAHLENQVIVLFSTGILYKSTKIIPV</sequence>
<evidence type="ECO:0000313" key="1">
    <source>
        <dbReference type="EMBL" id="KAF7489425.1"/>
    </source>
</evidence>
<keyword evidence="3" id="KW-1185">Reference proteome</keyword>
<reference evidence="1" key="2">
    <citation type="submission" date="2020-01" db="EMBL/GenBank/DDBJ databases">
        <authorList>
            <person name="Korhonen P.K.K."/>
            <person name="Guangxu M.G."/>
            <person name="Wang T.W."/>
            <person name="Stroehlein A.J.S."/>
            <person name="Young N.D."/>
            <person name="Ang C.-S.A."/>
            <person name="Fernando D.W.F."/>
            <person name="Lu H.L."/>
            <person name="Taylor S.T."/>
            <person name="Ehtesham M.E.M."/>
            <person name="Najaraj S.H.N."/>
            <person name="Harsha G.H.G."/>
            <person name="Madugundu A.M."/>
            <person name="Renuse S.R."/>
            <person name="Holt D.H."/>
            <person name="Pandey A.P."/>
            <person name="Papenfuss A.P."/>
            <person name="Gasser R.B.G."/>
            <person name="Fischer K.F."/>
        </authorList>
    </citation>
    <scope>NUCLEOTIDE SEQUENCE</scope>
    <source>
        <strain evidence="1">SSS_KF_BRIS2020</strain>
    </source>
</reference>
<protein>
    <submittedName>
        <fullName evidence="1 2">Uncharacterized protein</fullName>
    </submittedName>
</protein>
<proteinExistence type="predicted"/>
<dbReference type="EMBL" id="WVUK01000065">
    <property type="protein sequence ID" value="KAF7489425.1"/>
    <property type="molecule type" value="Genomic_DNA"/>
</dbReference>
<evidence type="ECO:0000313" key="2">
    <source>
        <dbReference type="EnsemblMetazoa" id="KAF7489425.1"/>
    </source>
</evidence>
<accession>A0A834R466</accession>
<organism evidence="1">
    <name type="scientific">Sarcoptes scabiei</name>
    <name type="common">Itch mite</name>
    <name type="synonym">Acarus scabiei</name>
    <dbReference type="NCBI Taxonomy" id="52283"/>
    <lineage>
        <taxon>Eukaryota</taxon>
        <taxon>Metazoa</taxon>
        <taxon>Ecdysozoa</taxon>
        <taxon>Arthropoda</taxon>
        <taxon>Chelicerata</taxon>
        <taxon>Arachnida</taxon>
        <taxon>Acari</taxon>
        <taxon>Acariformes</taxon>
        <taxon>Sarcoptiformes</taxon>
        <taxon>Astigmata</taxon>
        <taxon>Psoroptidia</taxon>
        <taxon>Sarcoptoidea</taxon>
        <taxon>Sarcoptidae</taxon>
        <taxon>Sarcoptinae</taxon>
        <taxon>Sarcoptes</taxon>
    </lineage>
</organism>
<name>A0A834R466_SARSC</name>
<reference evidence="2" key="3">
    <citation type="submission" date="2022-06" db="UniProtKB">
        <authorList>
            <consortium name="EnsemblMetazoa"/>
        </authorList>
    </citation>
    <scope>IDENTIFICATION</scope>
</reference>
<evidence type="ECO:0000313" key="3">
    <source>
        <dbReference type="Proteomes" id="UP000070412"/>
    </source>
</evidence>
<reference evidence="3" key="1">
    <citation type="journal article" date="2020" name="PLoS Negl. Trop. Dis.">
        <title>High-quality nuclear genome for Sarcoptes scabiei-A critical resource for a neglected parasite.</title>
        <authorList>
            <person name="Korhonen P.K."/>
            <person name="Gasser R.B."/>
            <person name="Ma G."/>
            <person name="Wang T."/>
            <person name="Stroehlein A.J."/>
            <person name="Young N.D."/>
            <person name="Ang C.S."/>
            <person name="Fernando D.D."/>
            <person name="Lu H.C."/>
            <person name="Taylor S."/>
            <person name="Reynolds S.L."/>
            <person name="Mofiz E."/>
            <person name="Najaraj S.H."/>
            <person name="Gowda H."/>
            <person name="Madugundu A."/>
            <person name="Renuse S."/>
            <person name="Holt D."/>
            <person name="Pandey A."/>
            <person name="Papenfuss A.T."/>
            <person name="Fischer K."/>
        </authorList>
    </citation>
    <scope>NUCLEOTIDE SEQUENCE [LARGE SCALE GENOMIC DNA]</scope>
</reference>
<dbReference type="Proteomes" id="UP000070412">
    <property type="component" value="Unassembled WGS sequence"/>
</dbReference>
<dbReference type="AlphaFoldDB" id="A0A834R466"/>